<keyword evidence="9" id="KW-1185">Reference proteome</keyword>
<keyword evidence="4 6" id="KW-1133">Transmembrane helix</keyword>
<comment type="subcellular location">
    <subcellularLocation>
        <location evidence="1">Membrane</location>
        <topology evidence="1">Multi-pass membrane protein</topology>
    </subcellularLocation>
</comment>
<dbReference type="GO" id="GO:0004888">
    <property type="term" value="F:transmembrane signaling receptor activity"/>
    <property type="evidence" value="ECO:0007669"/>
    <property type="project" value="InterPro"/>
</dbReference>
<dbReference type="PANTHER" id="PTHR31114">
    <property type="entry name" value="SERPENTINE RECEPTOR CLASS GAMMA"/>
    <property type="match status" value="1"/>
</dbReference>
<feature type="transmembrane region" description="Helical" evidence="6">
    <location>
        <begin position="116"/>
        <end position="136"/>
    </location>
</feature>
<dbReference type="GO" id="GO:0007606">
    <property type="term" value="P:sensory perception of chemical stimulus"/>
    <property type="evidence" value="ECO:0007669"/>
    <property type="project" value="UniProtKB-UniRule"/>
</dbReference>
<feature type="compositionally biased region" description="Polar residues" evidence="7">
    <location>
        <begin position="313"/>
        <end position="325"/>
    </location>
</feature>
<evidence type="ECO:0000256" key="5">
    <source>
        <dbReference type="ARBA" id="ARBA00023136"/>
    </source>
</evidence>
<dbReference type="KEGG" id="crq:GCK72_023051"/>
<dbReference type="Proteomes" id="UP000008281">
    <property type="component" value="Unassembled WGS sequence"/>
</dbReference>
<feature type="compositionally biased region" description="Low complexity" evidence="7">
    <location>
        <begin position="302"/>
        <end position="311"/>
    </location>
</feature>
<dbReference type="GO" id="GO:0016020">
    <property type="term" value="C:membrane"/>
    <property type="evidence" value="ECO:0007669"/>
    <property type="project" value="UniProtKB-SubCell"/>
</dbReference>
<dbReference type="CTD" id="9808047"/>
<dbReference type="PANTHER" id="PTHR31114:SF3">
    <property type="entry name" value="SERPENTINE RECEPTOR CLASS GAMMA-RELATED"/>
    <property type="match status" value="1"/>
</dbReference>
<feature type="transmembrane region" description="Helical" evidence="6">
    <location>
        <begin position="239"/>
        <end position="261"/>
    </location>
</feature>
<dbReference type="GeneID" id="9808047"/>
<name>E3N6U1_CAERE</name>
<evidence type="ECO:0000313" key="8">
    <source>
        <dbReference type="EMBL" id="EFO88304.1"/>
    </source>
</evidence>
<feature type="transmembrane region" description="Helical" evidence="6">
    <location>
        <begin position="21"/>
        <end position="43"/>
    </location>
</feature>
<dbReference type="RefSeq" id="XP_003095884.2">
    <property type="nucleotide sequence ID" value="XM_003095836.2"/>
</dbReference>
<evidence type="ECO:0000256" key="7">
    <source>
        <dbReference type="SAM" id="MobiDB-lite"/>
    </source>
</evidence>
<reference evidence="8" key="1">
    <citation type="submission" date="2007-07" db="EMBL/GenBank/DDBJ databases">
        <title>PCAP assembly of the Caenorhabditis remanei genome.</title>
        <authorList>
            <consortium name="The Caenorhabditis remanei Sequencing Consortium"/>
            <person name="Wilson R.K."/>
        </authorList>
    </citation>
    <scope>NUCLEOTIDE SEQUENCE [LARGE SCALE GENOMIC DNA]</scope>
    <source>
        <strain evidence="8">PB4641</strain>
    </source>
</reference>
<dbReference type="AlphaFoldDB" id="E3N6U1"/>
<keyword evidence="3 6" id="KW-0812">Transmembrane</keyword>
<evidence type="ECO:0000256" key="3">
    <source>
        <dbReference type="ARBA" id="ARBA00022692"/>
    </source>
</evidence>
<evidence type="ECO:0000256" key="6">
    <source>
        <dbReference type="RuleBase" id="RU280813"/>
    </source>
</evidence>
<feature type="region of interest" description="Disordered" evidence="7">
    <location>
        <begin position="302"/>
        <end position="325"/>
    </location>
</feature>
<keyword evidence="5 6" id="KW-0472">Membrane</keyword>
<accession>E3N6U1</accession>
<gene>
    <name evidence="8" type="ORF">CRE_08481</name>
</gene>
<comment type="similarity">
    <text evidence="2 6">Belongs to the nematode receptor-like protein srg family.</text>
</comment>
<feature type="transmembrane region" description="Helical" evidence="6">
    <location>
        <begin position="273"/>
        <end position="296"/>
    </location>
</feature>
<proteinExistence type="inferred from homology"/>
<dbReference type="InterPro" id="IPR000609">
    <property type="entry name" value="7TM_GPCR_serpentine_rcpt_Srg"/>
</dbReference>
<evidence type="ECO:0000256" key="4">
    <source>
        <dbReference type="ARBA" id="ARBA00022989"/>
    </source>
</evidence>
<protein>
    <recommendedName>
        <fullName evidence="6">Serpentine receptor class gamma</fullName>
    </recommendedName>
</protein>
<sequence length="325" mass="37138">MSTVTFTTIPLEDVEHNMCKMIFHLVLFILGALLCGRMIVNLWQASKQLSCNNICSSFAPFLNFLHLATNILVWFNTLTGLRAEESTYGGFLLKLFEHFPYALQCSKQLCLFYFHVQWSISVLLVIQRIITVIWYLNPEKYMWICVGAFMMLSFYCGCVSVYLLVFQETVQIVRVENGKLVEETNIAALDFTKNWVFILSDVYMVVTIISTVCLLIALKVQIQNTSEQTRKLKNKMAKSAIWNAGLYIPIVLWSAVYAKYIHDRSSFFGNYNISILLICTDIYTLSTPVVSFFLGLSSRPPNNQNTTMPPNQVKPSASPQINNFI</sequence>
<organism evidence="9">
    <name type="scientific">Caenorhabditis remanei</name>
    <name type="common">Caenorhabditis vulgaris</name>
    <dbReference type="NCBI Taxonomy" id="31234"/>
    <lineage>
        <taxon>Eukaryota</taxon>
        <taxon>Metazoa</taxon>
        <taxon>Ecdysozoa</taxon>
        <taxon>Nematoda</taxon>
        <taxon>Chromadorea</taxon>
        <taxon>Rhabditida</taxon>
        <taxon>Rhabditina</taxon>
        <taxon>Rhabditomorpha</taxon>
        <taxon>Rhabditoidea</taxon>
        <taxon>Rhabditidae</taxon>
        <taxon>Peloderinae</taxon>
        <taxon>Caenorhabditis</taxon>
    </lineage>
</organism>
<evidence type="ECO:0000313" key="9">
    <source>
        <dbReference type="Proteomes" id="UP000008281"/>
    </source>
</evidence>
<dbReference type="Pfam" id="PF02118">
    <property type="entry name" value="Srg"/>
    <property type="match status" value="1"/>
</dbReference>
<dbReference type="HOGENOM" id="CLU_855895_0_0_1"/>
<feature type="transmembrane region" description="Helical" evidence="6">
    <location>
        <begin position="195"/>
        <end position="218"/>
    </location>
</feature>
<evidence type="ECO:0000256" key="1">
    <source>
        <dbReference type="ARBA" id="ARBA00004141"/>
    </source>
</evidence>
<comment type="caution">
    <text evidence="6">Lacks conserved residue(s) required for the propagation of feature annotation.</text>
</comment>
<evidence type="ECO:0000256" key="2">
    <source>
        <dbReference type="ARBA" id="ARBA00005692"/>
    </source>
</evidence>
<feature type="transmembrane region" description="Helical" evidence="6">
    <location>
        <begin position="143"/>
        <end position="165"/>
    </location>
</feature>
<dbReference type="EMBL" id="DS268543">
    <property type="protein sequence ID" value="EFO88304.1"/>
    <property type="molecule type" value="Genomic_DNA"/>
</dbReference>
<dbReference type="InterPro" id="IPR052880">
    <property type="entry name" value="NRL-Serpentine_Class_Gamma"/>
</dbReference>